<gene>
    <name evidence="2" type="ORF">PAPYR_2852</name>
</gene>
<dbReference type="EMBL" id="JAPMOS010000010">
    <property type="protein sequence ID" value="KAJ4460991.1"/>
    <property type="molecule type" value="Genomic_DNA"/>
</dbReference>
<accession>A0ABQ8UPA5</accession>
<dbReference type="Proteomes" id="UP001141327">
    <property type="component" value="Unassembled WGS sequence"/>
</dbReference>
<keyword evidence="3" id="KW-1185">Reference proteome</keyword>
<reference evidence="2" key="1">
    <citation type="journal article" date="2022" name="bioRxiv">
        <title>Genomics of Preaxostyla Flagellates Illuminates Evolutionary Transitions and the Path Towards Mitochondrial Loss.</title>
        <authorList>
            <person name="Novak L.V.F."/>
            <person name="Treitli S.C."/>
            <person name="Pyrih J."/>
            <person name="Halakuc P."/>
            <person name="Pipaliya S.V."/>
            <person name="Vacek V."/>
            <person name="Brzon O."/>
            <person name="Soukal P."/>
            <person name="Eme L."/>
            <person name="Dacks J.B."/>
            <person name="Karnkowska A."/>
            <person name="Elias M."/>
            <person name="Hampl V."/>
        </authorList>
    </citation>
    <scope>NUCLEOTIDE SEQUENCE</scope>
    <source>
        <strain evidence="2">RCP-MX</strain>
    </source>
</reference>
<evidence type="ECO:0000256" key="1">
    <source>
        <dbReference type="SAM" id="MobiDB-lite"/>
    </source>
</evidence>
<organism evidence="2 3">
    <name type="scientific">Paratrimastix pyriformis</name>
    <dbReference type="NCBI Taxonomy" id="342808"/>
    <lineage>
        <taxon>Eukaryota</taxon>
        <taxon>Metamonada</taxon>
        <taxon>Preaxostyla</taxon>
        <taxon>Paratrimastigidae</taxon>
        <taxon>Paratrimastix</taxon>
    </lineage>
</organism>
<comment type="caution">
    <text evidence="2">The sequence shown here is derived from an EMBL/GenBank/DDBJ whole genome shotgun (WGS) entry which is preliminary data.</text>
</comment>
<feature type="compositionally biased region" description="Polar residues" evidence="1">
    <location>
        <begin position="1"/>
        <end position="18"/>
    </location>
</feature>
<evidence type="ECO:0000313" key="2">
    <source>
        <dbReference type="EMBL" id="KAJ4460991.1"/>
    </source>
</evidence>
<evidence type="ECO:0000313" key="3">
    <source>
        <dbReference type="Proteomes" id="UP001141327"/>
    </source>
</evidence>
<sequence length="134" mass="14134">MLLPSSSLSEMNTGVNNHNVDRPSIQIRAPPGGGCHDIFGTGAAEPEPAPRRGRAQIPPPQRQEAEDRFNRFDRNPAPGAAQAQPAPRREEAPAPAAAAPHSEAALFCTEGSQIRTGRSVKVSNPPGGRSSGLW</sequence>
<feature type="compositionally biased region" description="Basic and acidic residues" evidence="1">
    <location>
        <begin position="63"/>
        <end position="74"/>
    </location>
</feature>
<feature type="region of interest" description="Disordered" evidence="1">
    <location>
        <begin position="1"/>
        <end position="134"/>
    </location>
</feature>
<proteinExistence type="predicted"/>
<name>A0ABQ8UPA5_9EUKA</name>
<feature type="compositionally biased region" description="Low complexity" evidence="1">
    <location>
        <begin position="76"/>
        <end position="86"/>
    </location>
</feature>
<evidence type="ECO:0008006" key="4">
    <source>
        <dbReference type="Google" id="ProtNLM"/>
    </source>
</evidence>
<protein>
    <recommendedName>
        <fullName evidence="4">Jupiter microtubule associated homolog 1b</fullName>
    </recommendedName>
</protein>